<evidence type="ECO:0000313" key="4">
    <source>
        <dbReference type="Proteomes" id="UP001556367"/>
    </source>
</evidence>
<dbReference type="InterPro" id="IPR041457">
    <property type="entry name" value="CxC2_KDZ-assoc"/>
</dbReference>
<evidence type="ECO:0000256" key="1">
    <source>
        <dbReference type="SAM" id="MobiDB-lite"/>
    </source>
</evidence>
<keyword evidence="4" id="KW-1185">Reference proteome</keyword>
<dbReference type="PANTHER" id="PTHR33096">
    <property type="entry name" value="CXC2 DOMAIN-CONTAINING PROTEIN"/>
    <property type="match status" value="1"/>
</dbReference>
<evidence type="ECO:0000259" key="2">
    <source>
        <dbReference type="Pfam" id="PF18803"/>
    </source>
</evidence>
<feature type="compositionally biased region" description="Basic residues" evidence="1">
    <location>
        <begin position="24"/>
        <end position="35"/>
    </location>
</feature>
<dbReference type="PANTHER" id="PTHR33096:SF1">
    <property type="entry name" value="CXC1-LIKE CYSTEINE CLUSTER ASSOCIATED WITH KDZ TRANSPOSASES DOMAIN-CONTAINING PROTEIN"/>
    <property type="match status" value="1"/>
</dbReference>
<feature type="region of interest" description="Disordered" evidence="1">
    <location>
        <begin position="777"/>
        <end position="796"/>
    </location>
</feature>
<dbReference type="EMBL" id="JASNQZ010000003">
    <property type="protein sequence ID" value="KAL0958884.1"/>
    <property type="molecule type" value="Genomic_DNA"/>
</dbReference>
<dbReference type="InterPro" id="IPR040521">
    <property type="entry name" value="KDZ"/>
</dbReference>
<gene>
    <name evidence="3" type="ORF">HGRIS_014200</name>
</gene>
<feature type="domain" description="CxC2-like cysteine cluster KDZ transposase-associated" evidence="2">
    <location>
        <begin position="180"/>
        <end position="285"/>
    </location>
</feature>
<dbReference type="Pfam" id="PF18803">
    <property type="entry name" value="CxC2"/>
    <property type="match status" value="1"/>
</dbReference>
<reference evidence="4" key="1">
    <citation type="submission" date="2024-06" db="EMBL/GenBank/DDBJ databases">
        <title>Multi-omics analyses provide insights into the biosynthesis of the anticancer antibiotic pleurotin in Hohenbuehelia grisea.</title>
        <authorList>
            <person name="Weaver J.A."/>
            <person name="Alberti F."/>
        </authorList>
    </citation>
    <scope>NUCLEOTIDE SEQUENCE [LARGE SCALE GENOMIC DNA]</scope>
    <source>
        <strain evidence="4">T-177</strain>
    </source>
</reference>
<dbReference type="Pfam" id="PF18758">
    <property type="entry name" value="KDZ"/>
    <property type="match status" value="1"/>
</dbReference>
<protein>
    <recommendedName>
        <fullName evidence="2">CxC2-like cysteine cluster KDZ transposase-associated domain-containing protein</fullName>
    </recommendedName>
</protein>
<organism evidence="3 4">
    <name type="scientific">Hohenbuehelia grisea</name>
    <dbReference type="NCBI Taxonomy" id="104357"/>
    <lineage>
        <taxon>Eukaryota</taxon>
        <taxon>Fungi</taxon>
        <taxon>Dikarya</taxon>
        <taxon>Basidiomycota</taxon>
        <taxon>Agaricomycotina</taxon>
        <taxon>Agaricomycetes</taxon>
        <taxon>Agaricomycetidae</taxon>
        <taxon>Agaricales</taxon>
        <taxon>Pleurotineae</taxon>
        <taxon>Pleurotaceae</taxon>
        <taxon>Hohenbuehelia</taxon>
    </lineage>
</organism>
<proteinExistence type="predicted"/>
<feature type="region of interest" description="Disordered" evidence="1">
    <location>
        <begin position="1"/>
        <end position="35"/>
    </location>
</feature>
<accession>A0ABR3JTB1</accession>
<evidence type="ECO:0000313" key="3">
    <source>
        <dbReference type="EMBL" id="KAL0958884.1"/>
    </source>
</evidence>
<comment type="caution">
    <text evidence="3">The sequence shown here is derived from an EMBL/GenBank/DDBJ whole genome shotgun (WGS) entry which is preliminary data.</text>
</comment>
<sequence>MDNDDERDPDIVRGRQVSVSQNGRRIRQTARSPVKKGKTRLCVPAVALPDWSPSAEWEDINLEDIEMIMEEEIPKEPTKTGKRYKASDAPLLEWLPYCPEYVREMLRLEGRGDAMDRPCPSCRSHPEVDEESERAEALFRCRECFGGILECKRCCLRHHSLLPIHRIQMWNGTHFEDVSLREMGLRIQLGHMYDDCVNPAPAGKHFTVLHTTGLHRVSVDYCNCERAVPRRVQLLRAGWFPATVHFPATCTTIELLRHYHCLTLTAKLSVHEFYLTMERLTDNLGIKTPKTRYRAFGRMVNEFQHIRLMKHAGRGNLSNGVETTGPGDLALRCAACPDPEENLPEDWQNADEETKQMYSLLVLLDANFRLKNRMRSSEAADPGLHTGKAYFVEQSAYKTHLDKYISQPLTSSCSGFNAVTHAESKSTRGLRYTGVGMCVCARHEFVRPVGVGDLLQGEKFCIMDYLLLSSIAPVKVENLMVIYDIACQWKVKFRDRMADMPSRLQIPSSVKIDYAIPKCHAPAHKQSCQTPHSLSLIPGVGRTDGEGIERDWSEFNGIANSTKEMGPCTRHDTLDDHFGHHNWRKTVGFGLQRKLMLGLIEHRHQAALHDEFTRSLDPGYEEKWTSLILAWEKDKDSFNPYELGDVPHKTENNIKFEMIEEERLEMLRKERPDLGLNQGPSAYITGALTTELPGLGVIAEGGLALNDVTPTGFLSLGLIVEEAQRRIRVQAAIPNPTRSQVAELQQKRVQCQKLIRRFRKLQKIYMPVVESLLTSDPTLARGSSTKGAAGKKSKQPASLDVEDTLLWMPSSIPEEMRAAVCKPHGLLEKEARLREAQCYDALEKIRCVQRARTHLSAFKKQNLRGQRENT</sequence>
<dbReference type="Proteomes" id="UP001556367">
    <property type="component" value="Unassembled WGS sequence"/>
</dbReference>
<name>A0ABR3JTB1_9AGAR</name>